<dbReference type="PATRIC" id="fig|1684.5.peg.1308"/>
<name>A0A0F4KX32_9BIFI</name>
<feature type="compositionally biased region" description="Low complexity" evidence="1">
    <location>
        <begin position="61"/>
        <end position="78"/>
    </location>
</feature>
<keyword evidence="2" id="KW-0472">Membrane</keyword>
<comment type="caution">
    <text evidence="3">The sequence shown here is derived from an EMBL/GenBank/DDBJ whole genome shotgun (WGS) entry which is preliminary data.</text>
</comment>
<reference evidence="3 4" key="1">
    <citation type="submission" date="2014-12" db="EMBL/GenBank/DDBJ databases">
        <title>Comparative genomics of the lactic acid bacteria isolated from the honey bee gut.</title>
        <authorList>
            <person name="Ellegaard K.M."/>
            <person name="Tamarit D."/>
            <person name="Javelind E."/>
            <person name="Olofsson T."/>
            <person name="Andersson S.G."/>
            <person name="Vasquez A."/>
        </authorList>
    </citation>
    <scope>NUCLEOTIDE SEQUENCE [LARGE SCALE GENOMIC DNA]</scope>
    <source>
        <strain evidence="3 4">Bin7</strain>
    </source>
</reference>
<organism evidence="3 4">
    <name type="scientific">Bifidobacterium mellis</name>
    <dbReference type="NCBI Taxonomy" id="1293823"/>
    <lineage>
        <taxon>Bacteria</taxon>
        <taxon>Bacillati</taxon>
        <taxon>Actinomycetota</taxon>
        <taxon>Actinomycetes</taxon>
        <taxon>Bifidobacteriales</taxon>
        <taxon>Bifidobacteriaceae</taxon>
        <taxon>Bifidobacterium</taxon>
    </lineage>
</organism>
<feature type="region of interest" description="Disordered" evidence="1">
    <location>
        <begin position="61"/>
        <end position="80"/>
    </location>
</feature>
<dbReference type="EMBL" id="JWMF01000007">
    <property type="protein sequence ID" value="KJY50554.1"/>
    <property type="molecule type" value="Genomic_DNA"/>
</dbReference>
<gene>
    <name evidence="3" type="ORF">JF70_12510</name>
</gene>
<feature type="transmembrane region" description="Helical" evidence="2">
    <location>
        <begin position="26"/>
        <end position="49"/>
    </location>
</feature>
<dbReference type="RefSeq" id="WP_082069435.1">
    <property type="nucleotide sequence ID" value="NZ_KQ033885.1"/>
</dbReference>
<evidence type="ECO:0008006" key="5">
    <source>
        <dbReference type="Google" id="ProtNLM"/>
    </source>
</evidence>
<evidence type="ECO:0000256" key="2">
    <source>
        <dbReference type="SAM" id="Phobius"/>
    </source>
</evidence>
<dbReference type="AlphaFoldDB" id="A0A0F4KX32"/>
<keyword evidence="2" id="KW-0812">Transmembrane</keyword>
<accession>A0A0F4KX32</accession>
<keyword evidence="2" id="KW-1133">Transmembrane helix</keyword>
<protein>
    <recommendedName>
        <fullName evidence="5">DUF4245 domain-containing protein</fullName>
    </recommendedName>
</protein>
<keyword evidence="4" id="KW-1185">Reference proteome</keyword>
<proteinExistence type="predicted"/>
<dbReference type="Proteomes" id="UP000033567">
    <property type="component" value="Unassembled WGS sequence"/>
</dbReference>
<evidence type="ECO:0000313" key="3">
    <source>
        <dbReference type="EMBL" id="KJY50554.1"/>
    </source>
</evidence>
<sequence length="217" mass="23080">MADNPSAPVSSSSDSSAHARQRRRRIGLVIALAAVVVLVLLSAFVWPHWAVRSPEPVAQATASASSQPSQASSPKATAVPLPDSASELLKAMPDTVGEFARVKADSDSEWSTRTPIEEYNLVYSTGKSGGDVTLHLAQWSRSEDAKALYDSQSTGMSGKELASGNVRSGGTVTGSYLEKSDGGDEHKALVIWQNDTVVFRAQGQRTALEAFYKAFPL</sequence>
<evidence type="ECO:0000313" key="4">
    <source>
        <dbReference type="Proteomes" id="UP000033567"/>
    </source>
</evidence>
<evidence type="ECO:0000256" key="1">
    <source>
        <dbReference type="SAM" id="MobiDB-lite"/>
    </source>
</evidence>